<reference evidence="2 3" key="1">
    <citation type="submission" date="2019-08" db="EMBL/GenBank/DDBJ databases">
        <title>Draft genome sequences of two oriental melons (Cucumis melo L. var makuwa).</title>
        <authorList>
            <person name="Kwon S.-Y."/>
        </authorList>
    </citation>
    <scope>NUCLEOTIDE SEQUENCE [LARGE SCALE GENOMIC DNA]</scope>
    <source>
        <strain evidence="3">cv. SW 3</strain>
        <tissue evidence="2">Leaf</tissue>
    </source>
</reference>
<dbReference type="OrthoDB" id="1931687at2759"/>
<name>A0A5A7UIX3_CUCMM</name>
<feature type="compositionally biased region" description="Acidic residues" evidence="1">
    <location>
        <begin position="153"/>
        <end position="162"/>
    </location>
</feature>
<evidence type="ECO:0000313" key="3">
    <source>
        <dbReference type="Proteomes" id="UP000321393"/>
    </source>
</evidence>
<feature type="region of interest" description="Disordered" evidence="1">
    <location>
        <begin position="153"/>
        <end position="175"/>
    </location>
</feature>
<dbReference type="EMBL" id="SSTE01008830">
    <property type="protein sequence ID" value="KAA0054517.1"/>
    <property type="molecule type" value="Genomic_DNA"/>
</dbReference>
<gene>
    <name evidence="2" type="ORF">E6C27_scaffold24G002980</name>
</gene>
<dbReference type="Proteomes" id="UP000321393">
    <property type="component" value="Unassembled WGS sequence"/>
</dbReference>
<protein>
    <submittedName>
        <fullName evidence="2">Gag-pol polyprotein</fullName>
    </submittedName>
</protein>
<accession>A0A5A7UIX3</accession>
<evidence type="ECO:0000313" key="2">
    <source>
        <dbReference type="EMBL" id="KAA0054517.1"/>
    </source>
</evidence>
<dbReference type="AlphaFoldDB" id="A0A5A7UIX3"/>
<sequence>MEIIREGPSTSRPSILDGKNYSYWKPHMISFLKTIDGRAWRAVVARWEPPMFTVDALKMSEDESVAEYNEGVLEITNESFSLGDKIPESKIVRKVLHSLLGKFDMKAECPTFLEKQKTSFHATLSDEETDDSEEDYGCTNTFIVNITETDYVVEDEGEDSKEESENNLPFEQLKI</sequence>
<comment type="caution">
    <text evidence="2">The sequence shown here is derived from an EMBL/GenBank/DDBJ whole genome shotgun (WGS) entry which is preliminary data.</text>
</comment>
<organism evidence="2 3">
    <name type="scientific">Cucumis melo var. makuwa</name>
    <name type="common">Oriental melon</name>
    <dbReference type="NCBI Taxonomy" id="1194695"/>
    <lineage>
        <taxon>Eukaryota</taxon>
        <taxon>Viridiplantae</taxon>
        <taxon>Streptophyta</taxon>
        <taxon>Embryophyta</taxon>
        <taxon>Tracheophyta</taxon>
        <taxon>Spermatophyta</taxon>
        <taxon>Magnoliopsida</taxon>
        <taxon>eudicotyledons</taxon>
        <taxon>Gunneridae</taxon>
        <taxon>Pentapetalae</taxon>
        <taxon>rosids</taxon>
        <taxon>fabids</taxon>
        <taxon>Cucurbitales</taxon>
        <taxon>Cucurbitaceae</taxon>
        <taxon>Benincaseae</taxon>
        <taxon>Cucumis</taxon>
    </lineage>
</organism>
<proteinExistence type="predicted"/>
<evidence type="ECO:0000256" key="1">
    <source>
        <dbReference type="SAM" id="MobiDB-lite"/>
    </source>
</evidence>